<organism evidence="2 3">
    <name type="scientific">Pleuronectes platessa</name>
    <name type="common">European plaice</name>
    <dbReference type="NCBI Taxonomy" id="8262"/>
    <lineage>
        <taxon>Eukaryota</taxon>
        <taxon>Metazoa</taxon>
        <taxon>Chordata</taxon>
        <taxon>Craniata</taxon>
        <taxon>Vertebrata</taxon>
        <taxon>Euteleostomi</taxon>
        <taxon>Actinopterygii</taxon>
        <taxon>Neopterygii</taxon>
        <taxon>Teleostei</taxon>
        <taxon>Neoteleostei</taxon>
        <taxon>Acanthomorphata</taxon>
        <taxon>Carangaria</taxon>
        <taxon>Pleuronectiformes</taxon>
        <taxon>Pleuronectoidei</taxon>
        <taxon>Pleuronectidae</taxon>
        <taxon>Pleuronectes</taxon>
    </lineage>
</organism>
<evidence type="ECO:0000313" key="2">
    <source>
        <dbReference type="EMBL" id="CAB1429275.1"/>
    </source>
</evidence>
<evidence type="ECO:0000313" key="3">
    <source>
        <dbReference type="Proteomes" id="UP001153269"/>
    </source>
</evidence>
<feature type="region of interest" description="Disordered" evidence="1">
    <location>
        <begin position="1"/>
        <end position="89"/>
    </location>
</feature>
<reference evidence="2" key="1">
    <citation type="submission" date="2020-03" db="EMBL/GenBank/DDBJ databases">
        <authorList>
            <person name="Weist P."/>
        </authorList>
    </citation>
    <scope>NUCLEOTIDE SEQUENCE</scope>
</reference>
<dbReference type="EMBL" id="CADEAL010001116">
    <property type="protein sequence ID" value="CAB1429275.1"/>
    <property type="molecule type" value="Genomic_DNA"/>
</dbReference>
<sequence>MEEQQLTAPWWGVGEKLPDTPEEPKPVLRVNWDHLEGQRGQRDGPRTHRPSAEASGLFALSFASKEPQKAPPLNRSPPPFQQDTISQHA</sequence>
<dbReference type="Proteomes" id="UP001153269">
    <property type="component" value="Unassembled WGS sequence"/>
</dbReference>
<keyword evidence="3" id="KW-1185">Reference proteome</keyword>
<feature type="compositionally biased region" description="Basic and acidic residues" evidence="1">
    <location>
        <begin position="16"/>
        <end position="46"/>
    </location>
</feature>
<evidence type="ECO:0000256" key="1">
    <source>
        <dbReference type="SAM" id="MobiDB-lite"/>
    </source>
</evidence>
<name>A0A9N7UD87_PLEPL</name>
<dbReference type="AlphaFoldDB" id="A0A9N7UD87"/>
<proteinExistence type="predicted"/>
<accession>A0A9N7UD87</accession>
<protein>
    <submittedName>
        <fullName evidence="2">Uncharacterized protein</fullName>
    </submittedName>
</protein>
<gene>
    <name evidence="2" type="ORF">PLEPLA_LOCUS17251</name>
</gene>
<comment type="caution">
    <text evidence="2">The sequence shown here is derived from an EMBL/GenBank/DDBJ whole genome shotgun (WGS) entry which is preliminary data.</text>
</comment>